<dbReference type="Pfam" id="PF21292">
    <property type="entry name" value="EME1-MUS81_C"/>
    <property type="match status" value="1"/>
</dbReference>
<evidence type="ECO:0000256" key="8">
    <source>
        <dbReference type="ARBA" id="ARBA00022842"/>
    </source>
</evidence>
<keyword evidence="15" id="KW-1185">Reference proteome</keyword>
<dbReference type="EMBL" id="NJHN03000029">
    <property type="protein sequence ID" value="KAH9424368.1"/>
    <property type="molecule type" value="Genomic_DNA"/>
</dbReference>
<keyword evidence="8" id="KW-0460">Magnesium</keyword>
<keyword evidence="7" id="KW-0378">Hydrolase</keyword>
<gene>
    <name evidence="14" type="primary">EME1</name>
    <name evidence="14" type="ORF">DERP_004551</name>
</gene>
<evidence type="ECO:0000256" key="7">
    <source>
        <dbReference type="ARBA" id="ARBA00022801"/>
    </source>
</evidence>
<keyword evidence="6" id="KW-0227">DNA damage</keyword>
<feature type="region of interest" description="Disordered" evidence="13">
    <location>
        <begin position="53"/>
        <end position="73"/>
    </location>
</feature>
<dbReference type="PANTHER" id="PTHR21077">
    <property type="entry name" value="EME1 PROTEIN"/>
    <property type="match status" value="1"/>
</dbReference>
<evidence type="ECO:0000256" key="3">
    <source>
        <dbReference type="ARBA" id="ARBA00022722"/>
    </source>
</evidence>
<keyword evidence="9" id="KW-0233">DNA recombination</keyword>
<dbReference type="PANTHER" id="PTHR21077:SF5">
    <property type="entry name" value="CROSSOVER JUNCTION ENDONUCLEASE MMS4"/>
    <property type="match status" value="1"/>
</dbReference>
<dbReference type="InterPro" id="IPR042530">
    <property type="entry name" value="EME1/EME2_C"/>
</dbReference>
<dbReference type="GO" id="GO:0004519">
    <property type="term" value="F:endonuclease activity"/>
    <property type="evidence" value="ECO:0007669"/>
    <property type="project" value="UniProtKB-KW"/>
</dbReference>
<keyword evidence="3" id="KW-0540">Nuclease</keyword>
<dbReference type="InterPro" id="IPR033310">
    <property type="entry name" value="Mms4/EME1/EME2"/>
</dbReference>
<keyword evidence="10" id="KW-0234">DNA repair</keyword>
<dbReference type="Proteomes" id="UP000887458">
    <property type="component" value="Unassembled WGS sequence"/>
</dbReference>
<reference evidence="14 15" key="2">
    <citation type="journal article" date="2022" name="Mol. Biol. Evol.">
        <title>Comparative Genomics Reveals Insights into the Divergent Evolution of Astigmatic Mites and Household Pest Adaptations.</title>
        <authorList>
            <person name="Xiong Q."/>
            <person name="Wan A.T."/>
            <person name="Liu X."/>
            <person name="Fung C.S."/>
            <person name="Xiao X."/>
            <person name="Malainual N."/>
            <person name="Hou J."/>
            <person name="Wang L."/>
            <person name="Wang M."/>
            <person name="Yang K.Y."/>
            <person name="Cui Y."/>
            <person name="Leung E.L."/>
            <person name="Nong W."/>
            <person name="Shin S.K."/>
            <person name="Au S.W."/>
            <person name="Jeong K.Y."/>
            <person name="Chew F.T."/>
            <person name="Hui J.H."/>
            <person name="Leung T.F."/>
            <person name="Tungtrongchitr A."/>
            <person name="Zhong N."/>
            <person name="Liu Z."/>
            <person name="Tsui S.K."/>
        </authorList>
    </citation>
    <scope>NUCLEOTIDE SEQUENCE [LARGE SCALE GENOMIC DNA]</scope>
    <source>
        <strain evidence="14">Derp</strain>
    </source>
</reference>
<evidence type="ECO:0000313" key="14">
    <source>
        <dbReference type="EMBL" id="KAH9424368.1"/>
    </source>
</evidence>
<feature type="compositionally biased region" description="Polar residues" evidence="13">
    <location>
        <begin position="53"/>
        <end position="66"/>
    </location>
</feature>
<evidence type="ECO:0000256" key="6">
    <source>
        <dbReference type="ARBA" id="ARBA00022763"/>
    </source>
</evidence>
<keyword evidence="5 14" id="KW-0255">Endonuclease</keyword>
<name>A0ABQ8JPN2_DERPT</name>
<evidence type="ECO:0000313" key="15">
    <source>
        <dbReference type="Proteomes" id="UP000887458"/>
    </source>
</evidence>
<evidence type="ECO:0000256" key="4">
    <source>
        <dbReference type="ARBA" id="ARBA00022723"/>
    </source>
</evidence>
<comment type="subcellular location">
    <subcellularLocation>
        <location evidence="2">Nucleus</location>
    </subcellularLocation>
</comment>
<organism evidence="14 15">
    <name type="scientific">Dermatophagoides pteronyssinus</name>
    <name type="common">European house dust mite</name>
    <dbReference type="NCBI Taxonomy" id="6956"/>
    <lineage>
        <taxon>Eukaryota</taxon>
        <taxon>Metazoa</taxon>
        <taxon>Ecdysozoa</taxon>
        <taxon>Arthropoda</taxon>
        <taxon>Chelicerata</taxon>
        <taxon>Arachnida</taxon>
        <taxon>Acari</taxon>
        <taxon>Acariformes</taxon>
        <taxon>Sarcoptiformes</taxon>
        <taxon>Astigmata</taxon>
        <taxon>Psoroptidia</taxon>
        <taxon>Analgoidea</taxon>
        <taxon>Pyroglyphidae</taxon>
        <taxon>Dermatophagoidinae</taxon>
        <taxon>Dermatophagoides</taxon>
    </lineage>
</organism>
<evidence type="ECO:0000256" key="13">
    <source>
        <dbReference type="SAM" id="MobiDB-lite"/>
    </source>
</evidence>
<evidence type="ECO:0000256" key="11">
    <source>
        <dbReference type="ARBA" id="ARBA00023242"/>
    </source>
</evidence>
<evidence type="ECO:0000256" key="5">
    <source>
        <dbReference type="ARBA" id="ARBA00022759"/>
    </source>
</evidence>
<reference evidence="14 15" key="1">
    <citation type="journal article" date="2018" name="J. Allergy Clin. Immunol.">
        <title>High-quality assembly of Dermatophagoides pteronyssinus genome and transcriptome reveals a wide range of novel allergens.</title>
        <authorList>
            <person name="Liu X.Y."/>
            <person name="Yang K.Y."/>
            <person name="Wang M.Q."/>
            <person name="Kwok J.S."/>
            <person name="Zeng X."/>
            <person name="Yang Z."/>
            <person name="Xiao X.J."/>
            <person name="Lau C.P."/>
            <person name="Li Y."/>
            <person name="Huang Z.M."/>
            <person name="Ba J.G."/>
            <person name="Yim A.K."/>
            <person name="Ouyang C.Y."/>
            <person name="Ngai S.M."/>
            <person name="Chan T.F."/>
            <person name="Leung E.L."/>
            <person name="Liu L."/>
            <person name="Liu Z.G."/>
            <person name="Tsui S.K."/>
        </authorList>
    </citation>
    <scope>NUCLEOTIDE SEQUENCE [LARGE SCALE GENOMIC DNA]</scope>
    <source>
        <strain evidence="14">Derp</strain>
    </source>
</reference>
<comment type="cofactor">
    <cofactor evidence="1">
        <name>Mg(2+)</name>
        <dbReference type="ChEBI" id="CHEBI:18420"/>
    </cofactor>
</comment>
<evidence type="ECO:0000256" key="1">
    <source>
        <dbReference type="ARBA" id="ARBA00001946"/>
    </source>
</evidence>
<evidence type="ECO:0000256" key="2">
    <source>
        <dbReference type="ARBA" id="ARBA00004123"/>
    </source>
</evidence>
<protein>
    <submittedName>
        <fullName evidence="14">Crossover junction endonuclease eme1</fullName>
    </submittedName>
</protein>
<accession>A0ABQ8JPN2</accession>
<keyword evidence="12" id="KW-0469">Meiosis</keyword>
<comment type="caution">
    <text evidence="14">The sequence shown here is derived from an EMBL/GenBank/DDBJ whole genome shotgun (WGS) entry which is preliminary data.</text>
</comment>
<keyword evidence="11" id="KW-0539">Nucleus</keyword>
<evidence type="ECO:0000256" key="9">
    <source>
        <dbReference type="ARBA" id="ARBA00023172"/>
    </source>
</evidence>
<dbReference type="Gene3D" id="1.10.150.670">
    <property type="entry name" value="Crossover junction endonuclease EME1, DNA-binding domain"/>
    <property type="match status" value="1"/>
</dbReference>
<evidence type="ECO:0000256" key="10">
    <source>
        <dbReference type="ARBA" id="ARBA00023204"/>
    </source>
</evidence>
<evidence type="ECO:0000256" key="12">
    <source>
        <dbReference type="ARBA" id="ARBA00023254"/>
    </source>
</evidence>
<keyword evidence="4" id="KW-0479">Metal-binding</keyword>
<sequence>MDSSDSFDDDDNDSLLKPIMFGKDKTRIESKQIIVVDESDDDIIVESTKSNLKISSPSTSISNGLTNHHHDDGGDDSDIQIIEDQPANLPADQLFTSIKDYPTTSNISNDDDQWIELNDSDDSLYHSTPLFRMVDRNNRKQSINHKILSSKSNKKASKTLKNHIRPNLNKNLFNNIDDDDDSDGEQIDEQNRLTTKIQQKDVLNYTTVMIDSGLFDLAKQEIQTLFRLKNISYCEIQDELKNYCVRWKCHPELETMIRESNQNDNSLFKCMKILNNFLFNHLMILIQSNDLHEFLDSYLNDDQQQQTNRTNKLYDLIEKQCKYQNINNVTIIIYQMEKHLRLQQKFLDESFKRRINDMIVAETRMDSQKIAKQNRNKRQNNNNKRTWPYKHSMTMDNLDQLLIDCKFKFLYNFNDDNHNDQNHQTRSKLSFINVDCEQELANILFRYTRSIVEQIFRIDRQGRTNIEFFALSEKNHTIDPTKNDDCKRQLWLQQLLQFPNISNDIAEAIVNRFPRPLILFNKLKSSSSSIMAINMLADIQSISNTNRKVGNELATKIYLFMISNNPDQILKTG</sequence>
<proteinExistence type="predicted"/>